<accession>A0A4Y7I9X0</accession>
<dbReference type="SUPFAM" id="SSF54928">
    <property type="entry name" value="RNA-binding domain, RBD"/>
    <property type="match status" value="1"/>
</dbReference>
<dbReference type="Gene3D" id="3.30.70.330">
    <property type="match status" value="1"/>
</dbReference>
<feature type="region of interest" description="Disordered" evidence="1">
    <location>
        <begin position="374"/>
        <end position="409"/>
    </location>
</feature>
<feature type="compositionally biased region" description="Basic and acidic residues" evidence="1">
    <location>
        <begin position="397"/>
        <end position="409"/>
    </location>
</feature>
<name>A0A4Y7I9X0_PAPSO</name>
<proteinExistence type="predicted"/>
<reference evidence="2 3" key="1">
    <citation type="journal article" date="2018" name="Science">
        <title>The opium poppy genome and morphinan production.</title>
        <authorList>
            <person name="Guo L."/>
            <person name="Winzer T."/>
            <person name="Yang X."/>
            <person name="Li Y."/>
            <person name="Ning Z."/>
            <person name="He Z."/>
            <person name="Teodor R."/>
            <person name="Lu Y."/>
            <person name="Bowser T.A."/>
            <person name="Graham I.A."/>
            <person name="Ye K."/>
        </authorList>
    </citation>
    <scope>NUCLEOTIDE SEQUENCE [LARGE SCALE GENOMIC DNA]</scope>
    <source>
        <strain evidence="3">cv. HN1</strain>
        <tissue evidence="2">Leaves</tissue>
    </source>
</reference>
<gene>
    <name evidence="2" type="ORF">C5167_038678</name>
</gene>
<evidence type="ECO:0008006" key="4">
    <source>
        <dbReference type="Google" id="ProtNLM"/>
    </source>
</evidence>
<dbReference type="AlphaFoldDB" id="A0A4Y7I9X0"/>
<dbReference type="STRING" id="3469.A0A4Y7I9X0"/>
<sequence length="540" mass="62257">MGARLSNFDKEELDQWIASEKLLKAAEVHGLSYANLKDQVYKDDPTKDRFKLRDNWVTLAKCAQRPQIERKKVYQMIPQAFFDRVLAVEVKADLMKADINEKVNGLISIVNGDDGVALTMDEIINRIREKSHKLRGRERAMRYKILQELSDRVHATEQVMEEIPLNPTEPNVVENTIEQVMEDNPLNPNEQNVIENNALGMLDIIIINQLSDDNIEKQVNLLVSKFEPGGLKLEDLLNLMMKNASKFPERHFTFGMAIEYLLNSFPNQKVMLRETLFTWFQQDQRLLRLLAELMILGVLHDDQVIDIIQIWAVKCTSDQDLLNDLREFCNMSSRKLDAMAKKTKKRFKRCVKFLLKFKSGFWVPVDAEDVASAGQETSSSTASLELEKEGNNSTEVNEDRNKKRRRIEEKMPEWGKSRLAMGLLSSQLLMRQTKGHTVILRFMPTAAELQPFEFPSCFAPLQYDINLRTRLMLFVGDRCTNFGPGNIVESYKDLRHLPRAVILVRFTSYEDAQSFVTSMHESECDGRQVHASMDDSNLML</sequence>
<evidence type="ECO:0000256" key="1">
    <source>
        <dbReference type="SAM" id="MobiDB-lite"/>
    </source>
</evidence>
<organism evidence="2 3">
    <name type="scientific">Papaver somniferum</name>
    <name type="common">Opium poppy</name>
    <dbReference type="NCBI Taxonomy" id="3469"/>
    <lineage>
        <taxon>Eukaryota</taxon>
        <taxon>Viridiplantae</taxon>
        <taxon>Streptophyta</taxon>
        <taxon>Embryophyta</taxon>
        <taxon>Tracheophyta</taxon>
        <taxon>Spermatophyta</taxon>
        <taxon>Magnoliopsida</taxon>
        <taxon>Ranunculales</taxon>
        <taxon>Papaveraceae</taxon>
        <taxon>Papaveroideae</taxon>
        <taxon>Papaver</taxon>
    </lineage>
</organism>
<protein>
    <recommendedName>
        <fullName evidence="4">RRM domain-containing protein</fullName>
    </recommendedName>
</protein>
<dbReference type="Gramene" id="RZC45733">
    <property type="protein sequence ID" value="RZC45733"/>
    <property type="gene ID" value="C5167_038678"/>
</dbReference>
<dbReference type="InterPro" id="IPR012677">
    <property type="entry name" value="Nucleotide-bd_a/b_plait_sf"/>
</dbReference>
<dbReference type="EMBL" id="CM010715">
    <property type="protein sequence ID" value="RZC45733.1"/>
    <property type="molecule type" value="Genomic_DNA"/>
</dbReference>
<dbReference type="Proteomes" id="UP000316621">
    <property type="component" value="Chromosome 1"/>
</dbReference>
<evidence type="ECO:0000313" key="3">
    <source>
        <dbReference type="Proteomes" id="UP000316621"/>
    </source>
</evidence>
<dbReference type="GO" id="GO:0003676">
    <property type="term" value="F:nucleic acid binding"/>
    <property type="evidence" value="ECO:0007669"/>
    <property type="project" value="InterPro"/>
</dbReference>
<keyword evidence="3" id="KW-1185">Reference proteome</keyword>
<evidence type="ECO:0000313" key="2">
    <source>
        <dbReference type="EMBL" id="RZC45733.1"/>
    </source>
</evidence>
<dbReference type="InterPro" id="IPR035979">
    <property type="entry name" value="RBD_domain_sf"/>
</dbReference>